<dbReference type="RefSeq" id="WP_306984419.1">
    <property type="nucleotide sequence ID" value="NZ_JAUSUA010000005.1"/>
</dbReference>
<keyword evidence="1" id="KW-0472">Membrane</keyword>
<evidence type="ECO:0000313" key="2">
    <source>
        <dbReference type="EMBL" id="MDQ0208391.1"/>
    </source>
</evidence>
<evidence type="ECO:0008006" key="4">
    <source>
        <dbReference type="Google" id="ProtNLM"/>
    </source>
</evidence>
<feature type="transmembrane region" description="Helical" evidence="1">
    <location>
        <begin position="211"/>
        <end position="235"/>
    </location>
</feature>
<protein>
    <recommendedName>
        <fullName evidence="4">ABC transporter permease</fullName>
    </recommendedName>
</protein>
<dbReference type="Proteomes" id="UP001225034">
    <property type="component" value="Unassembled WGS sequence"/>
</dbReference>
<dbReference type="EMBL" id="JAUSUA010000005">
    <property type="protein sequence ID" value="MDQ0208391.1"/>
    <property type="molecule type" value="Genomic_DNA"/>
</dbReference>
<evidence type="ECO:0000256" key="1">
    <source>
        <dbReference type="SAM" id="Phobius"/>
    </source>
</evidence>
<reference evidence="2 3" key="1">
    <citation type="submission" date="2023-07" db="EMBL/GenBank/DDBJ databases">
        <title>Genomic Encyclopedia of Type Strains, Phase IV (KMG-IV): sequencing the most valuable type-strain genomes for metagenomic binning, comparative biology and taxonomic classification.</title>
        <authorList>
            <person name="Goeker M."/>
        </authorList>
    </citation>
    <scope>NUCLEOTIDE SEQUENCE [LARGE SCALE GENOMIC DNA]</scope>
    <source>
        <strain evidence="2 3">DSM 19154</strain>
    </source>
</reference>
<accession>A0ABT9YKW6</accession>
<feature type="transmembrane region" description="Helical" evidence="1">
    <location>
        <begin position="167"/>
        <end position="188"/>
    </location>
</feature>
<keyword evidence="3" id="KW-1185">Reference proteome</keyword>
<gene>
    <name evidence="2" type="ORF">J2S05_003202</name>
</gene>
<proteinExistence type="predicted"/>
<feature type="transmembrane region" description="Helical" evidence="1">
    <location>
        <begin position="247"/>
        <end position="266"/>
    </location>
</feature>
<feature type="transmembrane region" description="Helical" evidence="1">
    <location>
        <begin position="333"/>
        <end position="355"/>
    </location>
</feature>
<feature type="transmembrane region" description="Helical" evidence="1">
    <location>
        <begin position="272"/>
        <end position="291"/>
    </location>
</feature>
<comment type="caution">
    <text evidence="2">The sequence shown here is derived from an EMBL/GenBank/DDBJ whole genome shotgun (WGS) entry which is preliminary data.</text>
</comment>
<organism evidence="2 3">
    <name type="scientific">Alkalicoccobacillus murimartini</name>
    <dbReference type="NCBI Taxonomy" id="171685"/>
    <lineage>
        <taxon>Bacteria</taxon>
        <taxon>Bacillati</taxon>
        <taxon>Bacillota</taxon>
        <taxon>Bacilli</taxon>
        <taxon>Bacillales</taxon>
        <taxon>Bacillaceae</taxon>
        <taxon>Alkalicoccobacillus</taxon>
    </lineage>
</organism>
<feature type="transmembrane region" description="Helical" evidence="1">
    <location>
        <begin position="298"/>
        <end position="321"/>
    </location>
</feature>
<evidence type="ECO:0000313" key="3">
    <source>
        <dbReference type="Proteomes" id="UP001225034"/>
    </source>
</evidence>
<keyword evidence="1" id="KW-0812">Transmembrane</keyword>
<sequence length="365" mass="41931">MSILVFELKKIMYTRTFPLFLLLTILAICGLFIHTVIMQDTARTKKVEPLSTIYQSIIEQNLEDYAYIQENGLDPDTLERIATGQELQTNLEMVTNEIQYSNWTMELLTERQIYYSAMHYEELGGTFGMSNDEIEAGIELTSELISLNIAKEHLDYSTQPPLFMKKVISFFLNSLWYFVFLISLMAYITKECGGQPKQMVHALPISETNNILIKMVALVLAGTTWLVTVFGLSYALPMIFTEPKEFIFSYPLIHAAGGLVEVSSYLKDTAFMSMSLIIFTCALLLLIAYRFRQTFKTYLVISLIFLSYFIVTDVILTPTLYPFTFQTIDRIVLSFQFSPIGEVILLVTACLLLYVTITYQHRRRL</sequence>
<keyword evidence="1" id="KW-1133">Transmembrane helix</keyword>
<name>A0ABT9YKW6_9BACI</name>
<feature type="transmembrane region" description="Helical" evidence="1">
    <location>
        <begin position="17"/>
        <end position="37"/>
    </location>
</feature>